<evidence type="ECO:0000313" key="2">
    <source>
        <dbReference type="Proteomes" id="UP000029462"/>
    </source>
</evidence>
<proteinExistence type="predicted"/>
<protein>
    <submittedName>
        <fullName evidence="1">Uncharacterized protein</fullName>
    </submittedName>
</protein>
<reference evidence="1 2" key="1">
    <citation type="submission" date="2014-09" db="EMBL/GenBank/DDBJ databases">
        <title>Whole genome shotgun sequence of Escherichia vulneris NBRC 102420.</title>
        <authorList>
            <person name="Yoshida Y."/>
            <person name="Hosoyama A."/>
            <person name="Tsuchikane K."/>
            <person name="Ohji S."/>
            <person name="Ichikawa N."/>
            <person name="Kimura A."/>
            <person name="Yamazoe A."/>
            <person name="Ezaki T."/>
            <person name="Fujita N."/>
        </authorList>
    </citation>
    <scope>NUCLEOTIDE SEQUENCE [LARGE SCALE GENOMIC DNA]</scope>
    <source>
        <strain evidence="1 2">NBRC 102420</strain>
    </source>
</reference>
<dbReference type="Proteomes" id="UP000029462">
    <property type="component" value="Unassembled WGS sequence"/>
</dbReference>
<gene>
    <name evidence="1" type="ORF">EV102420_09_02190</name>
</gene>
<sequence>MTDDELDILLKDKTDFNKRLRLIACLYGCEDERSVLALKHLAKHDFVYVVRRSAWQALQAKGILIPEPVERPRYVILLERFLERAKRICQKVGDFCVGWSI</sequence>
<dbReference type="OrthoDB" id="6540589at2"/>
<keyword evidence="2" id="KW-1185">Reference proteome</keyword>
<comment type="caution">
    <text evidence="1">The sequence shown here is derived from an EMBL/GenBank/DDBJ whole genome shotgun (WGS) entry which is preliminary data.</text>
</comment>
<dbReference type="RefSeq" id="WP_042391103.1">
    <property type="nucleotide sequence ID" value="NZ_BBMZ01000009.1"/>
</dbReference>
<dbReference type="EMBL" id="BBMZ01000009">
    <property type="protein sequence ID" value="GAL58186.1"/>
    <property type="molecule type" value="Genomic_DNA"/>
</dbReference>
<name>A0A090V050_PSEVU</name>
<evidence type="ECO:0000313" key="1">
    <source>
        <dbReference type="EMBL" id="GAL58186.1"/>
    </source>
</evidence>
<organism evidence="1 2">
    <name type="scientific">Pseudescherichia vulneris NBRC 102420</name>
    <dbReference type="NCBI Taxonomy" id="1115515"/>
    <lineage>
        <taxon>Bacteria</taxon>
        <taxon>Pseudomonadati</taxon>
        <taxon>Pseudomonadota</taxon>
        <taxon>Gammaproteobacteria</taxon>
        <taxon>Enterobacterales</taxon>
        <taxon>Enterobacteriaceae</taxon>
        <taxon>Pseudescherichia</taxon>
    </lineage>
</organism>
<accession>A0A090V050</accession>
<dbReference type="AlphaFoldDB" id="A0A090V050"/>